<dbReference type="PROSITE" id="PS50075">
    <property type="entry name" value="CARRIER"/>
    <property type="match status" value="2"/>
</dbReference>
<keyword evidence="6" id="KW-0812">Transmembrane</keyword>
<comment type="caution">
    <text evidence="8">The sequence shown here is derived from an EMBL/GenBank/DDBJ whole genome shotgun (WGS) entry which is preliminary data.</text>
</comment>
<dbReference type="PROSITE" id="PS00012">
    <property type="entry name" value="PHOSPHOPANTETHEINE"/>
    <property type="match status" value="2"/>
</dbReference>
<dbReference type="InterPro" id="IPR020806">
    <property type="entry name" value="PKS_PP-bd"/>
</dbReference>
<dbReference type="GO" id="GO:0003824">
    <property type="term" value="F:catalytic activity"/>
    <property type="evidence" value="ECO:0007669"/>
    <property type="project" value="InterPro"/>
</dbReference>
<evidence type="ECO:0000256" key="3">
    <source>
        <dbReference type="ARBA" id="ARBA00022450"/>
    </source>
</evidence>
<feature type="transmembrane region" description="Helical" evidence="6">
    <location>
        <begin position="527"/>
        <end position="546"/>
    </location>
</feature>
<dbReference type="CDD" id="cd17646">
    <property type="entry name" value="A_NRPS_AB3403-like"/>
    <property type="match status" value="1"/>
</dbReference>
<dbReference type="FunFam" id="3.30.300.30:FF:000010">
    <property type="entry name" value="Enterobactin synthetase component F"/>
    <property type="match status" value="1"/>
</dbReference>
<feature type="domain" description="Carrier" evidence="7">
    <location>
        <begin position="2458"/>
        <end position="2532"/>
    </location>
</feature>
<feature type="transmembrane region" description="Helical" evidence="6">
    <location>
        <begin position="12"/>
        <end position="37"/>
    </location>
</feature>
<dbReference type="NCBIfam" id="TIGR01720">
    <property type="entry name" value="NRPS-para261"/>
    <property type="match status" value="1"/>
</dbReference>
<dbReference type="EMBL" id="RYYV01000032">
    <property type="protein sequence ID" value="RUL69472.1"/>
    <property type="molecule type" value="Genomic_DNA"/>
</dbReference>
<dbReference type="InterPro" id="IPR002528">
    <property type="entry name" value="MATE_fam"/>
</dbReference>
<dbReference type="InterPro" id="IPR006162">
    <property type="entry name" value="Ppantetheine_attach_site"/>
</dbReference>
<dbReference type="InterPro" id="IPR010071">
    <property type="entry name" value="AA_adenyl_dom"/>
</dbReference>
<dbReference type="NCBIfam" id="TIGR01733">
    <property type="entry name" value="AA-adenyl-dom"/>
    <property type="match status" value="2"/>
</dbReference>
<dbReference type="FunFam" id="3.40.50.980:FF:000002">
    <property type="entry name" value="Enterobactin synthetase component F"/>
    <property type="match status" value="1"/>
</dbReference>
<dbReference type="InterPro" id="IPR001242">
    <property type="entry name" value="Condensation_dom"/>
</dbReference>
<dbReference type="Proteomes" id="UP000274358">
    <property type="component" value="Unassembled WGS sequence"/>
</dbReference>
<dbReference type="Pfam" id="PF08242">
    <property type="entry name" value="Methyltransf_12"/>
    <property type="match status" value="1"/>
</dbReference>
<organism evidence="8 9">
    <name type="scientific">Dyella choica</name>
    <dbReference type="NCBI Taxonomy" id="1927959"/>
    <lineage>
        <taxon>Bacteria</taxon>
        <taxon>Pseudomonadati</taxon>
        <taxon>Pseudomonadota</taxon>
        <taxon>Gammaproteobacteria</taxon>
        <taxon>Lysobacterales</taxon>
        <taxon>Rhodanobacteraceae</taxon>
        <taxon>Dyella</taxon>
    </lineage>
</organism>
<feature type="transmembrane region" description="Helical" evidence="6">
    <location>
        <begin position="191"/>
        <end position="214"/>
    </location>
</feature>
<dbReference type="Pfam" id="PF00501">
    <property type="entry name" value="AMP-binding"/>
    <property type="match status" value="2"/>
</dbReference>
<accession>A0A3S0S6W4</accession>
<dbReference type="GO" id="GO:0015297">
    <property type="term" value="F:antiporter activity"/>
    <property type="evidence" value="ECO:0007669"/>
    <property type="project" value="InterPro"/>
</dbReference>
<dbReference type="InterPro" id="IPR010060">
    <property type="entry name" value="NRPS_synth"/>
</dbReference>
<dbReference type="FunFam" id="3.40.50.12780:FF:000012">
    <property type="entry name" value="Non-ribosomal peptide synthetase"/>
    <property type="match status" value="2"/>
</dbReference>
<keyword evidence="3" id="KW-0596">Phosphopantetheine</keyword>
<evidence type="ECO:0000259" key="7">
    <source>
        <dbReference type="PROSITE" id="PS50075"/>
    </source>
</evidence>
<dbReference type="CDD" id="cd05930">
    <property type="entry name" value="A_NRPS"/>
    <property type="match status" value="1"/>
</dbReference>
<dbReference type="RefSeq" id="WP_126687009.1">
    <property type="nucleotide sequence ID" value="NZ_RYYV01000032.1"/>
</dbReference>
<dbReference type="GO" id="GO:0016020">
    <property type="term" value="C:membrane"/>
    <property type="evidence" value="ECO:0007669"/>
    <property type="project" value="InterPro"/>
</dbReference>
<dbReference type="Gene3D" id="3.40.50.980">
    <property type="match status" value="2"/>
</dbReference>
<comment type="cofactor">
    <cofactor evidence="1">
        <name>pantetheine 4'-phosphate</name>
        <dbReference type="ChEBI" id="CHEBI:47942"/>
    </cofactor>
</comment>
<dbReference type="GO" id="GO:0031177">
    <property type="term" value="F:phosphopantetheine binding"/>
    <property type="evidence" value="ECO:0007669"/>
    <property type="project" value="InterPro"/>
</dbReference>
<dbReference type="GO" id="GO:0005737">
    <property type="term" value="C:cytoplasm"/>
    <property type="evidence" value="ECO:0007669"/>
    <property type="project" value="TreeGrafter"/>
</dbReference>
<dbReference type="Pfam" id="PF13193">
    <property type="entry name" value="AMP-binding_C"/>
    <property type="match status" value="1"/>
</dbReference>
<dbReference type="OrthoDB" id="9030879at2"/>
<dbReference type="PANTHER" id="PTHR45527">
    <property type="entry name" value="NONRIBOSOMAL PEPTIDE SYNTHETASE"/>
    <property type="match status" value="1"/>
</dbReference>
<dbReference type="SUPFAM" id="SSF52777">
    <property type="entry name" value="CoA-dependent acyltransferases"/>
    <property type="match status" value="4"/>
</dbReference>
<dbReference type="InterPro" id="IPR025110">
    <property type="entry name" value="AMP-bd_C"/>
</dbReference>
<dbReference type="FunFam" id="1.10.1200.10:FF:000005">
    <property type="entry name" value="Nonribosomal peptide synthetase 1"/>
    <property type="match status" value="1"/>
</dbReference>
<evidence type="ECO:0000256" key="4">
    <source>
        <dbReference type="ARBA" id="ARBA00022553"/>
    </source>
</evidence>
<dbReference type="CDD" id="cd02440">
    <property type="entry name" value="AdoMet_MTases"/>
    <property type="match status" value="1"/>
</dbReference>
<feature type="transmembrane region" description="Helical" evidence="6">
    <location>
        <begin position="317"/>
        <end position="336"/>
    </location>
</feature>
<feature type="transmembrane region" description="Helical" evidence="6">
    <location>
        <begin position="49"/>
        <end position="74"/>
    </location>
</feature>
<feature type="domain" description="Carrier" evidence="7">
    <location>
        <begin position="1386"/>
        <end position="1460"/>
    </location>
</feature>
<dbReference type="SUPFAM" id="SSF47336">
    <property type="entry name" value="ACP-like"/>
    <property type="match status" value="2"/>
</dbReference>
<dbReference type="InterPro" id="IPR009081">
    <property type="entry name" value="PP-bd_ACP"/>
</dbReference>
<dbReference type="InterPro" id="IPR029063">
    <property type="entry name" value="SAM-dependent_MTases_sf"/>
</dbReference>
<proteinExistence type="inferred from homology"/>
<dbReference type="Gene3D" id="3.30.559.30">
    <property type="entry name" value="Nonribosomal peptide synthetase, condensation domain"/>
    <property type="match status" value="2"/>
</dbReference>
<evidence type="ECO:0000256" key="6">
    <source>
        <dbReference type="SAM" id="Phobius"/>
    </source>
</evidence>
<dbReference type="Gene3D" id="3.30.559.10">
    <property type="entry name" value="Chloramphenicol acetyltransferase-like domain"/>
    <property type="match status" value="2"/>
</dbReference>
<dbReference type="Pfam" id="PF00668">
    <property type="entry name" value="Condensation"/>
    <property type="match status" value="2"/>
</dbReference>
<evidence type="ECO:0000313" key="9">
    <source>
        <dbReference type="Proteomes" id="UP000274358"/>
    </source>
</evidence>
<evidence type="ECO:0000256" key="5">
    <source>
        <dbReference type="ARBA" id="ARBA00022737"/>
    </source>
</evidence>
<dbReference type="Gene3D" id="3.30.300.30">
    <property type="match status" value="3"/>
</dbReference>
<dbReference type="FunFam" id="3.40.50.980:FF:000001">
    <property type="entry name" value="Non-ribosomal peptide synthetase"/>
    <property type="match status" value="1"/>
</dbReference>
<dbReference type="InterPro" id="IPR045851">
    <property type="entry name" value="AMP-bd_C_sf"/>
</dbReference>
<evidence type="ECO:0000256" key="2">
    <source>
        <dbReference type="ARBA" id="ARBA00006432"/>
    </source>
</evidence>
<dbReference type="PANTHER" id="PTHR45527:SF1">
    <property type="entry name" value="FATTY ACID SYNTHASE"/>
    <property type="match status" value="1"/>
</dbReference>
<dbReference type="CDD" id="cd19543">
    <property type="entry name" value="DCL_NRPS"/>
    <property type="match status" value="1"/>
</dbReference>
<evidence type="ECO:0000256" key="1">
    <source>
        <dbReference type="ARBA" id="ARBA00001957"/>
    </source>
</evidence>
<dbReference type="Gene3D" id="3.40.50.12780">
    <property type="entry name" value="N-terminal domain of ligase-like"/>
    <property type="match status" value="1"/>
</dbReference>
<sequence length="3044" mass="330380">MRDLTRGPVVPHLLNLATAMAVNMLAGTFNSLLNVFWLGKLNAKAQAAMALASSPITIVLTLIPIVTVGTRVLIAQAVGEKDQGKASRILNEAFGAALLIMMAAGACVWPGRVALAGLLTPDHETALLIVVLLNWQIPSIIVQVLSATVAAALSGTGSMRANVQAQLFSVGLSIVLSPLLIFGWLGMPVLGVAGAGVAGFIASVGALLVFGLYFTRAGTYLRIQPGYWFSRPQVLWQTCKIGLPAGLQNGVLALYGLFIIQLLRPFGPAEQAALSIGQRLLQFAVMPLVAMSSATAVMAGQCFGARLGRRAGRCLRMSLMISAAVAPLIVLIAQLFPATICRWFSHDPAVVAASISYVRIVSFNILPLAVTLCCFGVLMGFGNTRASLIAITISALALVAPALGLSWVPGFRPSWIWWLVDVSSLVEMAVALLLLRKEWHKHTWMAQAMPEAIAEWNHTRHALPSSTLLLHFEAQVARTPDAVAVEFESSVLDYHALNAAANRLAHHLISVGAGPDKIVAVALPRSMDLVVALLAVLKAGAAYLPLDTSYPSERLRHMVDDARPIRVLSHRGKVALLPTGDHALCLDDPDVIAALAAQSDRNPEDTDRHHRLRPNHPAYVIYTSGSTGRPKGAVNTHEAIVNRLKWMQAEYGLGPDDCVLQKTPISFDVSVWEFFWPLLEGARLVLARPDGHKDPAYLASLIRERGVTTLHFVPSMLQAFVREATIVQCKGLRRVICSGEALSKALQLQFQQLLDAPLHNLYGPTEAAVDVTAWACDEHDQASSVPIGRPIWNTQIHILDDNLRPVSVGEQGELYIAGLGLARGYLNRPALTAERFVANPFGASGSRLYRSGDLARWREDGQIEYLGRIDDQVKIRGLRIELGEIEACLVDDPAVDQAAVVVREDQPEHKQLIAYVVPRAADVVTTDQQAVNDRVQQWQQLYDRMYRDHLDDSELSAFAGWVSSYDNQPIPSDQMRAWRDSIAGRVLSLAPQRVLEIGVGSGLILHAVAPHCEAYWGLDVSAAAINSLGKRLERDTGLRDRVILRRQSADDFQGLPARYFDTVVINSVVQYFPDAAYLQRVLRQSLELLKPGGHLVVGDVRNRLTQRCLAAAVTLHQAGASDAGAQLLRSLSQRMLAERELLIDPAYFVALKQEWADVAGVDVRLKDGLDHNELTRHRYDVVLHKAPVRAHSLQSAVTVRWGKDLSAPDEIAGLIAGQRPPALRIQAIPNLRLSSEMAALIALEGGEAHTALNNLRAAADNAVDPHRLSEHAQTLGYRCLSTWSADPACFDAVLVDNAQAWDGTVTDLYLAGTPVSAPASIYVSTPMEAGSQHLLITSLREKLARSLPDYMVPAAIVCLDELPVTPNGKLDRKRLPAPSFGGGGRAPATPQEMLLARLFAETLGLELVSADDNFLALGGDSITAIELASRAKQEGLPLTVQQVFQYGNVAELAVAAASAPRAASASTQPLIELSARQQAALDLEPHAVAEALPLSPLQKGLLFHALFDTQADDPYLVQMLAGLGGALDESLLRRCAHTLLERHAALRAGFVYQDVEDPLQVIPRDITLPWRFVDLSDDPETGSEERLEHFLELDRLERFHPAQPPLLRFQLIRLEPARHCLLFTAHHILFDGWSAQILLRELLELYRAGGAAGALPAAPSYRDYLHFIQHRDLSAARQAWQRELAGLEAPTHLARTKPGHPIGSACDTVVRSLDEVALQRITAFARSHALTLNTLMQAAWALVLHKWSGRNDVVFGIAVSGRPADVEGVERMVGLLIHTLPLRLRLDPGQRVVDVLKALQARQAELIEHQYLGLAEIQALSNLGPLFDSLINVENYPAHGKNDPAGVAEPILLDSGFHKGGATHYPLSIACSLARGMRVTFSFRPECFDRFEVERMAGCLMLALEAFTDGDRRLGELDLLDQAERGKVIAPWRTDVPSRDTLPTVAELFEQQAAQTPSVVALACNDRRFTYAELNARANQLAHWLIGEGVGPGQLVGVALPRSPELVISLLGIFKAGATFLPLDPEYPAERIHFVLEDANPSRVLSLRSVSAKLLSDHRVQCLDEAIVQAGLARSSKGNPTNVHRHRALRGAHSAYVIYTSGSTGRPKGVVVEQQSLAAKLLAVQPVLGDREAMCFPNLSSHAFDISLLEMLLPLICGGAVRLVDTPQSSGMHALIEQTRDATTLHAVPSLMRAWLDAVQSQGGKTLYPLLRCLLTGGDAVPQSLLDALRHGFPGARVIELYGPTEAAIICAHHVADEASAHAPPHCIGRPFAQVSLYVLDAWLSPQPQGVVGELYIAGDSLARGYLKRPALSAERFVANPFGPAGSRMYRSGDLVRRLPDGNLEFVGRADNQIKIRGFRIELGEIEACLLRQPAVGQAAVVARTMPGGQKQLFAYVTAAAGHVLDAQVLRRSLSEQLPDYMLPASITAIDSMPLNVNGKVDRQALPEPAFEGGHGRAPGSVNEKILAGLYAQILGMDEVGADTSFFDLGGDSIGVLQLVNHAHKAGLVFTPREVFEHPRVAALARVARTASSAPIIEEVAHGEVPLTPVLHAMFQQLSGQDLPAAFCQQQLLRVPPHCGPDALIDALQAMLDRHAVLRMRAYRDRQTQAWRLEVPPVGSLRAMACFSCCDIAGLDAPSVRAVIDTQRELAAKRLAPTQGMMLQAVWFDAGHAPGRLLLLVHHLAVDGVSWRILVPDLVQAWKSARGSSSVPPDAGGSSFRHWAKRLREHALEGAHADEMPQWLHIVRQADGLLGSRRLASHDTVATRGHFELVLPAATAEPLLTRVPSLFHASVNDALLTGFVIAMAVWRRGRGDDTGPGLRLDLEGHGRETLWDHLDLSRTVGWFTSQYPVWLDPGDIDADQALNGSTDLGIAFKRVKEQLHSVPAHGIGFGLLRYLNPVTAAQLEGACSQVGFNYLGRFAARTDEDWSLAPEHSGLAGPLDQGLRMQHVIELDVMVHDHTEGSELVATWSWASGILREQDIRQLATLWFAALRALVALADDPDAGGFTPSDIGLLALDQSQIESLEAEFDLSFSPPNSDAS</sequence>
<protein>
    <submittedName>
        <fullName evidence="8">Amino acid adenylation domain-containing protein</fullName>
    </submittedName>
</protein>
<feature type="transmembrane region" description="Helical" evidence="6">
    <location>
        <begin position="94"/>
        <end position="115"/>
    </location>
</feature>
<dbReference type="GO" id="GO:0009403">
    <property type="term" value="P:toxin biosynthetic process"/>
    <property type="evidence" value="ECO:0007669"/>
    <property type="project" value="UniProtKB-ARBA"/>
</dbReference>
<dbReference type="SUPFAM" id="SSF53335">
    <property type="entry name" value="S-adenosyl-L-methionine-dependent methyltransferases"/>
    <property type="match status" value="1"/>
</dbReference>
<feature type="transmembrane region" description="Helical" evidence="6">
    <location>
        <begin position="165"/>
        <end position="185"/>
    </location>
</feature>
<keyword evidence="6" id="KW-1133">Transmembrane helix</keyword>
<dbReference type="Pfam" id="PF00550">
    <property type="entry name" value="PP-binding"/>
    <property type="match status" value="2"/>
</dbReference>
<feature type="transmembrane region" description="Helical" evidence="6">
    <location>
        <begin position="415"/>
        <end position="435"/>
    </location>
</feature>
<dbReference type="InterPro" id="IPR013217">
    <property type="entry name" value="Methyltransf_12"/>
</dbReference>
<feature type="transmembrane region" description="Helical" evidence="6">
    <location>
        <begin position="356"/>
        <end position="381"/>
    </location>
</feature>
<feature type="transmembrane region" description="Helical" evidence="6">
    <location>
        <begin position="388"/>
        <end position="409"/>
    </location>
</feature>
<keyword evidence="4" id="KW-0597">Phosphoprotein</keyword>
<comment type="similarity">
    <text evidence="2">Belongs to the ATP-dependent AMP-binding enzyme family.</text>
</comment>
<keyword evidence="5" id="KW-0677">Repeat</keyword>
<feature type="transmembrane region" description="Helical" evidence="6">
    <location>
        <begin position="283"/>
        <end position="305"/>
    </location>
</feature>
<dbReference type="Pfam" id="PF01554">
    <property type="entry name" value="MatE"/>
    <property type="match status" value="2"/>
</dbReference>
<keyword evidence="9" id="KW-1185">Reference proteome</keyword>
<dbReference type="InterPro" id="IPR036736">
    <property type="entry name" value="ACP-like_sf"/>
</dbReference>
<dbReference type="Gene3D" id="1.10.1200.10">
    <property type="entry name" value="ACP-like"/>
    <property type="match status" value="2"/>
</dbReference>
<dbReference type="FunFam" id="2.30.38.10:FF:000001">
    <property type="entry name" value="Non-ribosomal peptide synthetase PvdI"/>
    <property type="match status" value="2"/>
</dbReference>
<dbReference type="GO" id="GO:0043041">
    <property type="term" value="P:amino acid activation for nonribosomal peptide biosynthetic process"/>
    <property type="evidence" value="ECO:0007669"/>
    <property type="project" value="TreeGrafter"/>
</dbReference>
<dbReference type="Gene3D" id="3.40.50.150">
    <property type="entry name" value="Vaccinia Virus protein VP39"/>
    <property type="match status" value="1"/>
</dbReference>
<reference evidence="8 9" key="1">
    <citation type="submission" date="2018-12" db="EMBL/GenBank/DDBJ databases">
        <title>Dyella dinghuensis sp. nov. DHOA06 and Dyella choica sp. nov. 4M-K27, isolated from forest soil.</title>
        <authorList>
            <person name="Qiu L.-H."/>
            <person name="Gao Z.-H."/>
        </authorList>
    </citation>
    <scope>NUCLEOTIDE SEQUENCE [LARGE SCALE GENOMIC DNA]</scope>
    <source>
        <strain evidence="8 9">4M-K27</strain>
    </source>
</reference>
<keyword evidence="6" id="KW-0472">Membrane</keyword>
<name>A0A3S0S6W4_9GAMM</name>
<dbReference type="SMART" id="SM00823">
    <property type="entry name" value="PKS_PP"/>
    <property type="match status" value="2"/>
</dbReference>
<dbReference type="InterPro" id="IPR020845">
    <property type="entry name" value="AMP-binding_CS"/>
</dbReference>
<dbReference type="InterPro" id="IPR000873">
    <property type="entry name" value="AMP-dep_synth/lig_dom"/>
</dbReference>
<dbReference type="InterPro" id="IPR042099">
    <property type="entry name" value="ANL_N_sf"/>
</dbReference>
<dbReference type="SUPFAM" id="SSF56801">
    <property type="entry name" value="Acetyl-CoA synthetase-like"/>
    <property type="match status" value="2"/>
</dbReference>
<dbReference type="GO" id="GO:0042910">
    <property type="term" value="F:xenobiotic transmembrane transporter activity"/>
    <property type="evidence" value="ECO:0007669"/>
    <property type="project" value="InterPro"/>
</dbReference>
<feature type="transmembrane region" description="Helical" evidence="6">
    <location>
        <begin position="127"/>
        <end position="153"/>
    </location>
</feature>
<dbReference type="InterPro" id="IPR023213">
    <property type="entry name" value="CAT-like_dom_sf"/>
</dbReference>
<dbReference type="Gene3D" id="2.30.38.10">
    <property type="entry name" value="Luciferase, Domain 3"/>
    <property type="match status" value="1"/>
</dbReference>
<feature type="transmembrane region" description="Helical" evidence="6">
    <location>
        <begin position="241"/>
        <end position="263"/>
    </location>
</feature>
<gene>
    <name evidence="8" type="ORF">EKH80_22300</name>
</gene>
<evidence type="ECO:0000313" key="8">
    <source>
        <dbReference type="EMBL" id="RUL69472.1"/>
    </source>
</evidence>
<dbReference type="PROSITE" id="PS00455">
    <property type="entry name" value="AMP_BINDING"/>
    <property type="match status" value="2"/>
</dbReference>
<dbReference type="NCBIfam" id="NF003417">
    <property type="entry name" value="PRK04813.1"/>
    <property type="match status" value="3"/>
</dbReference>